<accession>A0ABR3NVQ0</accession>
<evidence type="ECO:0000256" key="1">
    <source>
        <dbReference type="SAM" id="MobiDB-lite"/>
    </source>
</evidence>
<evidence type="ECO:0000313" key="3">
    <source>
        <dbReference type="Proteomes" id="UP001558613"/>
    </source>
</evidence>
<evidence type="ECO:0000313" key="2">
    <source>
        <dbReference type="EMBL" id="KAL1280763.1"/>
    </source>
</evidence>
<name>A0ABR3NVQ0_9TELE</name>
<keyword evidence="3" id="KW-1185">Reference proteome</keyword>
<gene>
    <name evidence="2" type="ORF">QQF64_015363</name>
</gene>
<protein>
    <submittedName>
        <fullName evidence="2">Uncharacterized protein</fullName>
    </submittedName>
</protein>
<sequence length="92" mass="10220">MLVLAFEKETLIEWQGRIATKCESNHRLTHHAGGASADELSKQPTISSDKQKTETRSMRDGGTCSGEAAILRAQSPLQTTRKREKLKPKADR</sequence>
<dbReference type="Proteomes" id="UP001558613">
    <property type="component" value="Unassembled WGS sequence"/>
</dbReference>
<comment type="caution">
    <text evidence="2">The sequence shown here is derived from an EMBL/GenBank/DDBJ whole genome shotgun (WGS) entry which is preliminary data.</text>
</comment>
<organism evidence="2 3">
    <name type="scientific">Cirrhinus molitorella</name>
    <name type="common">mud carp</name>
    <dbReference type="NCBI Taxonomy" id="172907"/>
    <lineage>
        <taxon>Eukaryota</taxon>
        <taxon>Metazoa</taxon>
        <taxon>Chordata</taxon>
        <taxon>Craniata</taxon>
        <taxon>Vertebrata</taxon>
        <taxon>Euteleostomi</taxon>
        <taxon>Actinopterygii</taxon>
        <taxon>Neopterygii</taxon>
        <taxon>Teleostei</taxon>
        <taxon>Ostariophysi</taxon>
        <taxon>Cypriniformes</taxon>
        <taxon>Cyprinidae</taxon>
        <taxon>Labeoninae</taxon>
        <taxon>Labeonini</taxon>
        <taxon>Cirrhinus</taxon>
    </lineage>
</organism>
<reference evidence="2 3" key="1">
    <citation type="submission" date="2023-09" db="EMBL/GenBank/DDBJ databases">
        <authorList>
            <person name="Wang M."/>
        </authorList>
    </citation>
    <scope>NUCLEOTIDE SEQUENCE [LARGE SCALE GENOMIC DNA]</scope>
    <source>
        <strain evidence="2">GT-2023</strain>
        <tissue evidence="2">Liver</tissue>
    </source>
</reference>
<dbReference type="EMBL" id="JAYMGO010000002">
    <property type="protein sequence ID" value="KAL1280763.1"/>
    <property type="molecule type" value="Genomic_DNA"/>
</dbReference>
<feature type="region of interest" description="Disordered" evidence="1">
    <location>
        <begin position="29"/>
        <end position="92"/>
    </location>
</feature>
<proteinExistence type="predicted"/>
<feature type="compositionally biased region" description="Basic and acidic residues" evidence="1">
    <location>
        <begin position="49"/>
        <end position="59"/>
    </location>
</feature>